<name>A0A8K1FMA5_PYTOL</name>
<evidence type="ECO:0000256" key="5">
    <source>
        <dbReference type="ARBA" id="ARBA00022882"/>
    </source>
</evidence>
<reference evidence="11" key="1">
    <citation type="submission" date="2019-03" db="EMBL/GenBank/DDBJ databases">
        <title>Long read genome sequence of the mycoparasitic Pythium oligandrum ATCC 38472 isolated from sugarbeet rhizosphere.</title>
        <authorList>
            <person name="Gaulin E."/>
        </authorList>
    </citation>
    <scope>NUCLEOTIDE SEQUENCE</scope>
    <source>
        <strain evidence="11">ATCC 38472_TT</strain>
    </source>
</reference>
<evidence type="ECO:0000256" key="4">
    <source>
        <dbReference type="ARBA" id="ARBA00022692"/>
    </source>
</evidence>
<evidence type="ECO:0000256" key="7">
    <source>
        <dbReference type="ARBA" id="ARBA00023065"/>
    </source>
</evidence>
<accession>A0A8K1FMA5</accession>
<feature type="transmembrane region" description="Helical" evidence="10">
    <location>
        <begin position="52"/>
        <end position="73"/>
    </location>
</feature>
<evidence type="ECO:0000256" key="8">
    <source>
        <dbReference type="ARBA" id="ARBA00023136"/>
    </source>
</evidence>
<evidence type="ECO:0000256" key="3">
    <source>
        <dbReference type="ARBA" id="ARBA00022475"/>
    </source>
</evidence>
<evidence type="ECO:0000256" key="2">
    <source>
        <dbReference type="ARBA" id="ARBA00022448"/>
    </source>
</evidence>
<dbReference type="AlphaFoldDB" id="A0A8K1FMA5"/>
<dbReference type="EMBL" id="SPLM01000001">
    <property type="protein sequence ID" value="TMW69150.1"/>
    <property type="molecule type" value="Genomic_DNA"/>
</dbReference>
<dbReference type="GO" id="GO:0005886">
    <property type="term" value="C:plasma membrane"/>
    <property type="evidence" value="ECO:0007669"/>
    <property type="project" value="UniProtKB-SubCell"/>
</dbReference>
<sequence>MRLHDHNEITRLQSVLAKSKANTSAMPLDVDAAVLAFESQVIRVVFQLLESLSGFIEFFFLLELTVLFLTFRWRFLTHLGYMLDTMLVIGTIMCEIFTQSKTLRLLGIIRVWRVFRLVNTLVDRERRAHDLTREALDIEKARVFQLQTENIAAQESLKREYESRASVERMLQGFKDEADTLREALNIAARAVAEATMQGFVGELVEDELTQPADKPTDPPLPLETLVVESDEELDEQHFQDALTVEVAG</sequence>
<dbReference type="Gene3D" id="1.20.120.350">
    <property type="entry name" value="Voltage-gated potassium channels. Chain C"/>
    <property type="match status" value="1"/>
</dbReference>
<dbReference type="PANTHER" id="PTHR46480:SF1">
    <property type="entry name" value="VOLTAGE-GATED HYDROGEN CHANNEL 1"/>
    <property type="match status" value="1"/>
</dbReference>
<organism evidence="11 12">
    <name type="scientific">Pythium oligandrum</name>
    <name type="common">Mycoparasitic fungus</name>
    <dbReference type="NCBI Taxonomy" id="41045"/>
    <lineage>
        <taxon>Eukaryota</taxon>
        <taxon>Sar</taxon>
        <taxon>Stramenopiles</taxon>
        <taxon>Oomycota</taxon>
        <taxon>Peronosporomycetes</taxon>
        <taxon>Pythiales</taxon>
        <taxon>Pythiaceae</taxon>
        <taxon>Pythium</taxon>
    </lineage>
</organism>
<dbReference type="Proteomes" id="UP000794436">
    <property type="component" value="Unassembled WGS sequence"/>
</dbReference>
<keyword evidence="6 10" id="KW-1133">Transmembrane helix</keyword>
<dbReference type="PANTHER" id="PTHR46480">
    <property type="entry name" value="F20B24.22"/>
    <property type="match status" value="1"/>
</dbReference>
<keyword evidence="4 10" id="KW-0812">Transmembrane</keyword>
<dbReference type="GO" id="GO:0030171">
    <property type="term" value="F:voltage-gated proton channel activity"/>
    <property type="evidence" value="ECO:0007669"/>
    <property type="project" value="InterPro"/>
</dbReference>
<evidence type="ECO:0000256" key="1">
    <source>
        <dbReference type="ARBA" id="ARBA00004651"/>
    </source>
</evidence>
<keyword evidence="3" id="KW-1003">Cell membrane</keyword>
<evidence type="ECO:0000256" key="6">
    <source>
        <dbReference type="ARBA" id="ARBA00022989"/>
    </source>
</evidence>
<dbReference type="InterPro" id="IPR027359">
    <property type="entry name" value="Volt_channel_dom_sf"/>
</dbReference>
<dbReference type="InterPro" id="IPR031846">
    <property type="entry name" value="Hvcn1"/>
</dbReference>
<keyword evidence="8 10" id="KW-0472">Membrane</keyword>
<keyword evidence="9" id="KW-0407">Ion channel</keyword>
<evidence type="ECO:0008006" key="13">
    <source>
        <dbReference type="Google" id="ProtNLM"/>
    </source>
</evidence>
<evidence type="ECO:0000256" key="10">
    <source>
        <dbReference type="SAM" id="Phobius"/>
    </source>
</evidence>
<evidence type="ECO:0000313" key="11">
    <source>
        <dbReference type="EMBL" id="TMW69150.1"/>
    </source>
</evidence>
<evidence type="ECO:0000313" key="12">
    <source>
        <dbReference type="Proteomes" id="UP000794436"/>
    </source>
</evidence>
<evidence type="ECO:0000256" key="9">
    <source>
        <dbReference type="ARBA" id="ARBA00023303"/>
    </source>
</evidence>
<keyword evidence="2" id="KW-0813">Transport</keyword>
<protein>
    <recommendedName>
        <fullName evidence="13">Hydrogen voltage-gated channel 1</fullName>
    </recommendedName>
</protein>
<dbReference type="GO" id="GO:0034702">
    <property type="term" value="C:monoatomic ion channel complex"/>
    <property type="evidence" value="ECO:0007669"/>
    <property type="project" value="UniProtKB-KW"/>
</dbReference>
<proteinExistence type="predicted"/>
<keyword evidence="7" id="KW-0406">Ion transport</keyword>
<comment type="subcellular location">
    <subcellularLocation>
        <location evidence="1">Cell membrane</location>
        <topology evidence="1">Multi-pass membrane protein</topology>
    </subcellularLocation>
</comment>
<gene>
    <name evidence="11" type="ORF">Poli38472_001306</name>
</gene>
<dbReference type="OrthoDB" id="427456at2759"/>
<keyword evidence="12" id="KW-1185">Reference proteome</keyword>
<comment type="caution">
    <text evidence="11">The sequence shown here is derived from an EMBL/GenBank/DDBJ whole genome shotgun (WGS) entry which is preliminary data.</text>
</comment>
<keyword evidence="5" id="KW-0851">Voltage-gated channel</keyword>